<proteinExistence type="predicted"/>
<dbReference type="Proteomes" id="UP001187343">
    <property type="component" value="Unassembled WGS sequence"/>
</dbReference>
<feature type="region of interest" description="Disordered" evidence="1">
    <location>
        <begin position="71"/>
        <end position="100"/>
    </location>
</feature>
<dbReference type="AlphaFoldDB" id="A0AA88TDN1"/>
<evidence type="ECO:0000256" key="1">
    <source>
        <dbReference type="SAM" id="MobiDB-lite"/>
    </source>
</evidence>
<dbReference type="EMBL" id="JAUYZG010000019">
    <property type="protein sequence ID" value="KAK2878664.1"/>
    <property type="molecule type" value="Genomic_DNA"/>
</dbReference>
<sequence length="155" mass="17614">MVARAERNLPRITTTACMKCSTDTGGWRSPPTEELCPSHGNVIEAASGKVRKNQEQEPDKDLQLAFMEAGAEAGSYAAHRDKQKRGGKEKEGKGQRKTERLSQKWNCWICETDEHDVRKCRLCEKMDVGLIPAQRTTKKTGRIQRRRTESRRGKE</sequence>
<feature type="region of interest" description="Disordered" evidence="1">
    <location>
        <begin position="132"/>
        <end position="155"/>
    </location>
</feature>
<organism evidence="2 3">
    <name type="scientific">Cirrhinus molitorella</name>
    <name type="common">mud carp</name>
    <dbReference type="NCBI Taxonomy" id="172907"/>
    <lineage>
        <taxon>Eukaryota</taxon>
        <taxon>Metazoa</taxon>
        <taxon>Chordata</taxon>
        <taxon>Craniata</taxon>
        <taxon>Vertebrata</taxon>
        <taxon>Euteleostomi</taxon>
        <taxon>Actinopterygii</taxon>
        <taxon>Neopterygii</taxon>
        <taxon>Teleostei</taxon>
        <taxon>Ostariophysi</taxon>
        <taxon>Cypriniformes</taxon>
        <taxon>Cyprinidae</taxon>
        <taxon>Labeoninae</taxon>
        <taxon>Labeonini</taxon>
        <taxon>Cirrhinus</taxon>
    </lineage>
</organism>
<comment type="caution">
    <text evidence="2">The sequence shown here is derived from an EMBL/GenBank/DDBJ whole genome shotgun (WGS) entry which is preliminary data.</text>
</comment>
<protein>
    <submittedName>
        <fullName evidence="2">Uncharacterized protein</fullName>
    </submittedName>
</protein>
<accession>A0AA88TDN1</accession>
<keyword evidence="3" id="KW-1185">Reference proteome</keyword>
<name>A0AA88TDN1_9TELE</name>
<feature type="compositionally biased region" description="Basic and acidic residues" evidence="1">
    <location>
        <begin position="78"/>
        <end position="100"/>
    </location>
</feature>
<evidence type="ECO:0000313" key="3">
    <source>
        <dbReference type="Proteomes" id="UP001187343"/>
    </source>
</evidence>
<gene>
    <name evidence="2" type="ORF">Q8A67_019455</name>
</gene>
<reference evidence="2" key="1">
    <citation type="submission" date="2023-08" db="EMBL/GenBank/DDBJ databases">
        <title>Chromosome-level Genome Assembly of mud carp (Cirrhinus molitorella).</title>
        <authorList>
            <person name="Liu H."/>
        </authorList>
    </citation>
    <scope>NUCLEOTIDE SEQUENCE</scope>
    <source>
        <strain evidence="2">Prfri</strain>
        <tissue evidence="2">Muscle</tissue>
    </source>
</reference>
<feature type="compositionally biased region" description="Basic residues" evidence="1">
    <location>
        <begin position="136"/>
        <end position="145"/>
    </location>
</feature>
<feature type="compositionally biased region" description="Basic and acidic residues" evidence="1">
    <location>
        <begin position="146"/>
        <end position="155"/>
    </location>
</feature>
<evidence type="ECO:0000313" key="2">
    <source>
        <dbReference type="EMBL" id="KAK2878664.1"/>
    </source>
</evidence>